<dbReference type="SMART" id="SM01043">
    <property type="entry name" value="BTAD"/>
    <property type="match status" value="1"/>
</dbReference>
<name>A0A6N3K4I2_9ACTN</name>
<dbReference type="CDD" id="cd15831">
    <property type="entry name" value="BTAD"/>
    <property type="match status" value="1"/>
</dbReference>
<keyword evidence="2" id="KW-0805">Transcription regulation</keyword>
<dbReference type="PROSITE" id="PS51755">
    <property type="entry name" value="OMPR_PHOB"/>
    <property type="match status" value="1"/>
</dbReference>
<reference evidence="8 9" key="2">
    <citation type="submission" date="2018-08" db="EMBL/GenBank/DDBJ databases">
        <title>Streptomyces kandeliansis sp. nov., an endophytic bacterium isolated from mangrove plant.</title>
        <authorList>
            <person name="Wang R."/>
        </authorList>
    </citation>
    <scope>NUCLEOTIDE SEQUENCE [LARGE SCALE GENOMIC DNA]</scope>
    <source>
        <strain evidence="9">H14(2018)</strain>
    </source>
</reference>
<evidence type="ECO:0000313" key="8">
    <source>
        <dbReference type="EMBL" id="AXH93248.1"/>
    </source>
</evidence>
<protein>
    <submittedName>
        <fullName evidence="8">Transcriptional regulator</fullName>
    </submittedName>
</protein>
<dbReference type="AlphaFoldDB" id="A0A6N3K4I2"/>
<dbReference type="SUPFAM" id="SSF46894">
    <property type="entry name" value="C-terminal effector domain of the bipartite response regulators"/>
    <property type="match status" value="1"/>
</dbReference>
<dbReference type="InterPro" id="IPR036388">
    <property type="entry name" value="WH-like_DNA-bd_sf"/>
</dbReference>
<dbReference type="Gene3D" id="1.10.10.10">
    <property type="entry name" value="Winged helix-like DNA-binding domain superfamily/Winged helix DNA-binding domain"/>
    <property type="match status" value="1"/>
</dbReference>
<evidence type="ECO:0000259" key="7">
    <source>
        <dbReference type="PROSITE" id="PS51755"/>
    </source>
</evidence>
<dbReference type="InterPro" id="IPR011990">
    <property type="entry name" value="TPR-like_helical_dom_sf"/>
</dbReference>
<dbReference type="SUPFAM" id="SSF52540">
    <property type="entry name" value="P-loop containing nucleoside triphosphate hydrolases"/>
    <property type="match status" value="1"/>
</dbReference>
<evidence type="ECO:0000256" key="5">
    <source>
        <dbReference type="PROSITE-ProRule" id="PRU01091"/>
    </source>
</evidence>
<dbReference type="InterPro" id="IPR001867">
    <property type="entry name" value="OmpR/PhoB-type_DNA-bd"/>
</dbReference>
<organism evidence="8 9">
    <name type="scientific">Micromonospora aurantiaca</name>
    <name type="common">nom. illeg.</name>
    <dbReference type="NCBI Taxonomy" id="47850"/>
    <lineage>
        <taxon>Bacteria</taxon>
        <taxon>Bacillati</taxon>
        <taxon>Actinomycetota</taxon>
        <taxon>Actinomycetes</taxon>
        <taxon>Micromonosporales</taxon>
        <taxon>Micromonosporaceae</taxon>
        <taxon>Micromonospora</taxon>
    </lineage>
</organism>
<feature type="compositionally biased region" description="Low complexity" evidence="6">
    <location>
        <begin position="255"/>
        <end position="264"/>
    </location>
</feature>
<dbReference type="Proteomes" id="UP000253958">
    <property type="component" value="Chromosome"/>
</dbReference>
<dbReference type="GO" id="GO:0006355">
    <property type="term" value="P:regulation of DNA-templated transcription"/>
    <property type="evidence" value="ECO:0007669"/>
    <property type="project" value="InterPro"/>
</dbReference>
<dbReference type="InterPro" id="IPR027417">
    <property type="entry name" value="P-loop_NTPase"/>
</dbReference>
<dbReference type="SMART" id="SM00862">
    <property type="entry name" value="Trans_reg_C"/>
    <property type="match status" value="1"/>
</dbReference>
<reference evidence="8 9" key="1">
    <citation type="submission" date="2018-07" db="EMBL/GenBank/DDBJ databases">
        <authorList>
            <person name="Ye Y."/>
        </authorList>
    </citation>
    <scope>NUCLEOTIDE SEQUENCE [LARGE SCALE GENOMIC DNA]</scope>
    <source>
        <strain evidence="9">H14(2018)</strain>
    </source>
</reference>
<feature type="domain" description="OmpR/PhoB-type" evidence="7">
    <location>
        <begin position="1"/>
        <end position="104"/>
    </location>
</feature>
<dbReference type="RefSeq" id="WP_114920696.1">
    <property type="nucleotide sequence ID" value="NZ_CP031263.1"/>
</dbReference>
<feature type="DNA-binding region" description="OmpR/PhoB-type" evidence="5">
    <location>
        <begin position="1"/>
        <end position="104"/>
    </location>
</feature>
<dbReference type="Pfam" id="PF00486">
    <property type="entry name" value="Trans_reg_C"/>
    <property type="match status" value="1"/>
</dbReference>
<feature type="region of interest" description="Disordered" evidence="6">
    <location>
        <begin position="255"/>
        <end position="274"/>
    </location>
</feature>
<dbReference type="Pfam" id="PF13191">
    <property type="entry name" value="AAA_16"/>
    <property type="match status" value="1"/>
</dbReference>
<accession>A0A6N3K4I2</accession>
<dbReference type="InterPro" id="IPR005158">
    <property type="entry name" value="BTAD"/>
</dbReference>
<dbReference type="SUPFAM" id="SSF48452">
    <property type="entry name" value="TPR-like"/>
    <property type="match status" value="1"/>
</dbReference>
<proteinExistence type="inferred from homology"/>
<evidence type="ECO:0000256" key="2">
    <source>
        <dbReference type="ARBA" id="ARBA00023015"/>
    </source>
</evidence>
<evidence type="ECO:0000256" key="4">
    <source>
        <dbReference type="ARBA" id="ARBA00023163"/>
    </source>
</evidence>
<dbReference type="InterPro" id="IPR051677">
    <property type="entry name" value="AfsR-DnrI-RedD_regulator"/>
</dbReference>
<dbReference type="PANTHER" id="PTHR35807:SF1">
    <property type="entry name" value="TRANSCRIPTIONAL REGULATOR REDD"/>
    <property type="match status" value="1"/>
</dbReference>
<dbReference type="InterPro" id="IPR016032">
    <property type="entry name" value="Sig_transdc_resp-reg_C-effctor"/>
</dbReference>
<dbReference type="InterPro" id="IPR041664">
    <property type="entry name" value="AAA_16"/>
</dbReference>
<evidence type="ECO:0000313" key="9">
    <source>
        <dbReference type="Proteomes" id="UP000253958"/>
    </source>
</evidence>
<feature type="compositionally biased region" description="Low complexity" evidence="6">
    <location>
        <begin position="719"/>
        <end position="730"/>
    </location>
</feature>
<evidence type="ECO:0000256" key="6">
    <source>
        <dbReference type="SAM" id="MobiDB-lite"/>
    </source>
</evidence>
<comment type="similarity">
    <text evidence="1">Belongs to the AfsR/DnrI/RedD regulatory family.</text>
</comment>
<sequence length="730" mass="77360">MTAQCSGFDIRLLGNLRITYAGRELPLRSAQRRAVFSALALTPERGLSRDELITAVWGDHPPASATGNLYTYVSALRRMLEPDRDRWSSGRVLTSEGGSYRLHVDADAVDVHRFERLRERSRAPRATGDTAGELAALDAALAQWRGDEALVGVPGPRAAGHRIRLGELYLTTVERQAELMLGLGRGAEVVDRLLALVGRHPARESLYAVAMRALAAQGRTAEALALYATLRDRLVEESGTEPAAAVRQIHEQLSAGTAAPARGPGPAPRRHPGFRGRSAALARLRSAVTGLAGGRGGSVWISGEAGIGKSALLAEGLSGAAPLGVQVGWAVGDELAYRMPLSIVLECLSLGNDADGLPASLHACTTGAPPTMTVIDTVQRFVVARCAERPLLLVLDDLQWADDMSLLVWHALHKLTTRLPLLLVSAARPVPAGYEVRLLRRVLPRDGTTLVELGPLDDDTATALVRDWSRPPGPDPGTTRSFVAAAAGNPYYLRHLVLADRDGRTADTPGPELTDAVSRHLQPLADDTRQLLRAIAFLGNNYLVSDLAAVTGKSAPELVPAVEEALAAGVLVEDGRRLRFRHPVLRRVLRGAIPTALRVLMHRQFAQRLAEAGGDLGRVAGQLLAGPVPVDAWVQDWLTTHAAQLGAVAPAPAIAVLRHAVASPGLSAPSRELLTAELARVLHRCGLPAGAEASWVSAHTGDAATRAEMSRIAGPGGPSPSVGPAVVGHR</sequence>
<evidence type="ECO:0000256" key="3">
    <source>
        <dbReference type="ARBA" id="ARBA00023125"/>
    </source>
</evidence>
<dbReference type="EMBL" id="CP031263">
    <property type="protein sequence ID" value="AXH93248.1"/>
    <property type="molecule type" value="Genomic_DNA"/>
</dbReference>
<evidence type="ECO:0000256" key="1">
    <source>
        <dbReference type="ARBA" id="ARBA00005820"/>
    </source>
</evidence>
<dbReference type="GO" id="GO:0000160">
    <property type="term" value="P:phosphorelay signal transduction system"/>
    <property type="evidence" value="ECO:0007669"/>
    <property type="project" value="InterPro"/>
</dbReference>
<gene>
    <name evidence="8" type="ORF">DVH21_26725</name>
</gene>
<feature type="region of interest" description="Disordered" evidence="6">
    <location>
        <begin position="710"/>
        <end position="730"/>
    </location>
</feature>
<dbReference type="PANTHER" id="PTHR35807">
    <property type="entry name" value="TRANSCRIPTIONAL REGULATOR REDD-RELATED"/>
    <property type="match status" value="1"/>
</dbReference>
<dbReference type="GO" id="GO:0003677">
    <property type="term" value="F:DNA binding"/>
    <property type="evidence" value="ECO:0007669"/>
    <property type="project" value="UniProtKB-UniRule"/>
</dbReference>
<keyword evidence="4" id="KW-0804">Transcription</keyword>
<dbReference type="Pfam" id="PF03704">
    <property type="entry name" value="BTAD"/>
    <property type="match status" value="1"/>
</dbReference>
<keyword evidence="3 5" id="KW-0238">DNA-binding</keyword>
<dbReference type="Gene3D" id="1.25.40.10">
    <property type="entry name" value="Tetratricopeptide repeat domain"/>
    <property type="match status" value="1"/>
</dbReference>